<gene>
    <name evidence="2" type="ORF">Asulf_00732</name>
</gene>
<dbReference type="CDD" id="cd07743">
    <property type="entry name" value="metallo-hydrolase-like_MBL-fold"/>
    <property type="match status" value="1"/>
</dbReference>
<dbReference type="InterPro" id="IPR036866">
    <property type="entry name" value="RibonucZ/Hydroxyglut_hydro"/>
</dbReference>
<dbReference type="AlphaFoldDB" id="N0BJR9"/>
<dbReference type="PANTHER" id="PTHR42951">
    <property type="entry name" value="METALLO-BETA-LACTAMASE DOMAIN-CONTAINING"/>
    <property type="match status" value="1"/>
</dbReference>
<dbReference type="InterPro" id="IPR001279">
    <property type="entry name" value="Metallo-B-lactamas"/>
</dbReference>
<protein>
    <recommendedName>
        <fullName evidence="1">Metallo-beta-lactamase domain-containing protein</fullName>
    </recommendedName>
</protein>
<name>N0BJR9_9EURY</name>
<dbReference type="GeneID" id="15392373"/>
<dbReference type="Proteomes" id="UP000013307">
    <property type="component" value="Chromosome"/>
</dbReference>
<dbReference type="PANTHER" id="PTHR42951:SF14">
    <property type="entry name" value="METALLO-BETA-LACTAMASE SUPERFAMILY PROTEIN"/>
    <property type="match status" value="1"/>
</dbReference>
<dbReference type="HOGENOM" id="CLU_061754_1_0_2"/>
<dbReference type="RefSeq" id="WP_015590345.1">
    <property type="nucleotide sequence ID" value="NC_021169.1"/>
</dbReference>
<dbReference type="Pfam" id="PF00753">
    <property type="entry name" value="Lactamase_B"/>
    <property type="match status" value="1"/>
</dbReference>
<evidence type="ECO:0000259" key="1">
    <source>
        <dbReference type="SMART" id="SM00849"/>
    </source>
</evidence>
<dbReference type="EMBL" id="CP005290">
    <property type="protein sequence ID" value="AGK60746.1"/>
    <property type="molecule type" value="Genomic_DNA"/>
</dbReference>
<dbReference type="KEGG" id="ast:Asulf_00732"/>
<dbReference type="Gene3D" id="3.60.15.10">
    <property type="entry name" value="Ribonuclease Z/Hydroxyacylglutathione hydrolase-like"/>
    <property type="match status" value="1"/>
</dbReference>
<sequence length="292" mass="33250">MKLERVTENVYYIPNPVNIGVIVDSGKAFLIDTGLDEEVGRRIFKLMSNHKLKISGIFNTHSHADHFGGNSYILKKVDARVYATSIESGIIQSPYLEPLYLFSAHPVRELTVKFIMAKPSRVDHIVSHEIEFENLKLDVISLKGHSPNQAGIGVDGVLFCADSVFSERVIKKYKIPLFMDIESQKESLKFLENSNFDCYIPAHAEKTEDIIQLVEANRKVIEEVESFIISIAKGKTTEEILRDVCKNFRIGLKSFSEYYLMLSTIKAYLSYLHNKGLIKGEFKDLLYWSSSE</sequence>
<evidence type="ECO:0000313" key="3">
    <source>
        <dbReference type="Proteomes" id="UP000013307"/>
    </source>
</evidence>
<keyword evidence="3" id="KW-1185">Reference proteome</keyword>
<dbReference type="OrthoDB" id="3327at2157"/>
<dbReference type="SUPFAM" id="SSF56281">
    <property type="entry name" value="Metallo-hydrolase/oxidoreductase"/>
    <property type="match status" value="1"/>
</dbReference>
<reference evidence="2 3" key="1">
    <citation type="journal article" date="2013" name="Genome Announc.">
        <title>Complete Genome Sequence of the Thermophilic and Facultatively Chemolithoautotrophic Sulfate Reducer Archaeoglobus sulfaticallidus Strain PM70-1T.</title>
        <authorList>
            <person name="Stokke R."/>
            <person name="Hocking W.P."/>
            <person name="Steinsbu B.O."/>
            <person name="Steen I.H."/>
        </authorList>
    </citation>
    <scope>NUCLEOTIDE SEQUENCE [LARGE SCALE GENOMIC DNA]</scope>
    <source>
        <strain evidence="2">PM70-1</strain>
    </source>
</reference>
<dbReference type="SMART" id="SM00849">
    <property type="entry name" value="Lactamase_B"/>
    <property type="match status" value="1"/>
</dbReference>
<feature type="domain" description="Metallo-beta-lactamase" evidence="1">
    <location>
        <begin position="16"/>
        <end position="203"/>
    </location>
</feature>
<accession>N0BJR9</accession>
<evidence type="ECO:0000313" key="2">
    <source>
        <dbReference type="EMBL" id="AGK60746.1"/>
    </source>
</evidence>
<organism evidence="2 3">
    <name type="scientific">Archaeoglobus sulfaticallidus PM70-1</name>
    <dbReference type="NCBI Taxonomy" id="387631"/>
    <lineage>
        <taxon>Archaea</taxon>
        <taxon>Methanobacteriati</taxon>
        <taxon>Methanobacteriota</taxon>
        <taxon>Archaeoglobi</taxon>
        <taxon>Archaeoglobales</taxon>
        <taxon>Archaeoglobaceae</taxon>
        <taxon>Archaeoglobus</taxon>
    </lineage>
</organism>
<dbReference type="eggNOG" id="arCOG00498">
    <property type="taxonomic scope" value="Archaea"/>
</dbReference>
<proteinExistence type="predicted"/>
<dbReference type="InterPro" id="IPR050855">
    <property type="entry name" value="NDM-1-like"/>
</dbReference>
<dbReference type="STRING" id="387631.Asulf_00732"/>